<organism evidence="7 8">
    <name type="scientific">Genlisea aurea</name>
    <dbReference type="NCBI Taxonomy" id="192259"/>
    <lineage>
        <taxon>Eukaryota</taxon>
        <taxon>Viridiplantae</taxon>
        <taxon>Streptophyta</taxon>
        <taxon>Embryophyta</taxon>
        <taxon>Tracheophyta</taxon>
        <taxon>Spermatophyta</taxon>
        <taxon>Magnoliopsida</taxon>
        <taxon>eudicotyledons</taxon>
        <taxon>Gunneridae</taxon>
        <taxon>Pentapetalae</taxon>
        <taxon>asterids</taxon>
        <taxon>lamiids</taxon>
        <taxon>Lamiales</taxon>
        <taxon>Lentibulariaceae</taxon>
        <taxon>Genlisea</taxon>
    </lineage>
</organism>
<evidence type="ECO:0000256" key="5">
    <source>
        <dbReference type="SAM" id="Phobius"/>
    </source>
</evidence>
<dbReference type="Pfam" id="PF03168">
    <property type="entry name" value="LEA_2"/>
    <property type="match status" value="1"/>
</dbReference>
<keyword evidence="2 5" id="KW-0812">Transmembrane</keyword>
<dbReference type="EMBL" id="AUSU01005522">
    <property type="protein sequence ID" value="EPS63390.1"/>
    <property type="molecule type" value="Genomic_DNA"/>
</dbReference>
<feature type="transmembrane region" description="Helical" evidence="5">
    <location>
        <begin position="29"/>
        <end position="49"/>
    </location>
</feature>
<evidence type="ECO:0000256" key="2">
    <source>
        <dbReference type="ARBA" id="ARBA00022692"/>
    </source>
</evidence>
<accession>S8C9F2</accession>
<reference evidence="7 8" key="1">
    <citation type="journal article" date="2013" name="BMC Genomics">
        <title>The miniature genome of a carnivorous plant Genlisea aurea contains a low number of genes and short non-coding sequences.</title>
        <authorList>
            <person name="Leushkin E.V."/>
            <person name="Sutormin R.A."/>
            <person name="Nabieva E.R."/>
            <person name="Penin A.A."/>
            <person name="Kondrashov A.S."/>
            <person name="Logacheva M.D."/>
        </authorList>
    </citation>
    <scope>NUCLEOTIDE SEQUENCE [LARGE SCALE GENOMIC DNA]</scope>
</reference>
<sequence>SHPPQYVVVLPPYRPAGRRFFRASTRRRLCWFACVVLFLAAASAAYVFWPSDPELLISDLKLDRLGFHTKPVISLDVTLDLTIQVRNRDFYSIEYDSLVVAIEYRGRRLGFATSGGGRIRARGSSYVNATLDLDAVEMLTDAVSLLEDFARGAIEFDTVSEIHGKIALFALQLPVKAKVSCEATVNTKSQIVTSQNCYPEV</sequence>
<dbReference type="GO" id="GO:0016020">
    <property type="term" value="C:membrane"/>
    <property type="evidence" value="ECO:0007669"/>
    <property type="project" value="UniProtKB-SubCell"/>
</dbReference>
<dbReference type="AlphaFoldDB" id="S8C9F2"/>
<feature type="domain" description="Late embryogenesis abundant protein LEA-2 subgroup" evidence="6">
    <location>
        <begin position="82"/>
        <end position="176"/>
    </location>
</feature>
<comment type="caution">
    <text evidence="7">The sequence shown here is derived from an EMBL/GenBank/DDBJ whole genome shotgun (WGS) entry which is preliminary data.</text>
</comment>
<evidence type="ECO:0000256" key="4">
    <source>
        <dbReference type="ARBA" id="ARBA00023136"/>
    </source>
</evidence>
<feature type="non-terminal residue" evidence="7">
    <location>
        <position position="1"/>
    </location>
</feature>
<proteinExistence type="predicted"/>
<keyword evidence="8" id="KW-1185">Reference proteome</keyword>
<evidence type="ECO:0000313" key="7">
    <source>
        <dbReference type="EMBL" id="EPS63390.1"/>
    </source>
</evidence>
<comment type="subcellular location">
    <subcellularLocation>
        <location evidence="1">Membrane</location>
        <topology evidence="1">Single-pass membrane protein</topology>
    </subcellularLocation>
</comment>
<dbReference type="PANTHER" id="PTHR31234:SF4">
    <property type="entry name" value="EXPRESSED PROTEIN"/>
    <property type="match status" value="1"/>
</dbReference>
<keyword evidence="3 5" id="KW-1133">Transmembrane helix</keyword>
<dbReference type="Gene3D" id="2.60.40.1820">
    <property type="match status" value="1"/>
</dbReference>
<dbReference type="InterPro" id="IPR044839">
    <property type="entry name" value="NDR1-like"/>
</dbReference>
<evidence type="ECO:0000313" key="8">
    <source>
        <dbReference type="Proteomes" id="UP000015453"/>
    </source>
</evidence>
<evidence type="ECO:0000256" key="3">
    <source>
        <dbReference type="ARBA" id="ARBA00022989"/>
    </source>
</evidence>
<protein>
    <recommendedName>
        <fullName evidence="6">Late embryogenesis abundant protein LEA-2 subgroup domain-containing protein</fullName>
    </recommendedName>
</protein>
<evidence type="ECO:0000256" key="1">
    <source>
        <dbReference type="ARBA" id="ARBA00004167"/>
    </source>
</evidence>
<dbReference type="GO" id="GO:0098542">
    <property type="term" value="P:defense response to other organism"/>
    <property type="evidence" value="ECO:0007669"/>
    <property type="project" value="InterPro"/>
</dbReference>
<dbReference type="OrthoDB" id="1414122at2759"/>
<dbReference type="Proteomes" id="UP000015453">
    <property type="component" value="Unassembled WGS sequence"/>
</dbReference>
<dbReference type="InterPro" id="IPR004864">
    <property type="entry name" value="LEA_2"/>
</dbReference>
<gene>
    <name evidence="7" type="ORF">M569_11397</name>
</gene>
<feature type="non-terminal residue" evidence="7">
    <location>
        <position position="201"/>
    </location>
</feature>
<evidence type="ECO:0000259" key="6">
    <source>
        <dbReference type="Pfam" id="PF03168"/>
    </source>
</evidence>
<dbReference type="SUPFAM" id="SSF117070">
    <property type="entry name" value="LEA14-like"/>
    <property type="match status" value="1"/>
</dbReference>
<keyword evidence="4 5" id="KW-0472">Membrane</keyword>
<name>S8C9F2_9LAMI</name>
<dbReference type="PANTHER" id="PTHR31234">
    <property type="entry name" value="LATE EMBRYOGENESIS ABUNDANT (LEA) HYDROXYPROLINE-RICH GLYCOPROTEIN FAMILY"/>
    <property type="match status" value="1"/>
</dbReference>